<feature type="compositionally biased region" description="Polar residues" evidence="1">
    <location>
        <begin position="105"/>
        <end position="121"/>
    </location>
</feature>
<proteinExistence type="predicted"/>
<feature type="compositionally biased region" description="Acidic residues" evidence="1">
    <location>
        <begin position="7"/>
        <end position="18"/>
    </location>
</feature>
<accession>A0ABD3HHZ2</accession>
<keyword evidence="3" id="KW-1185">Reference proteome</keyword>
<comment type="caution">
    <text evidence="2">The sequence shown here is derived from an EMBL/GenBank/DDBJ whole genome shotgun (WGS) entry which is preliminary data.</text>
</comment>
<dbReference type="EMBL" id="JBJQOH010000004">
    <property type="protein sequence ID" value="KAL3689696.1"/>
    <property type="molecule type" value="Genomic_DNA"/>
</dbReference>
<evidence type="ECO:0000256" key="1">
    <source>
        <dbReference type="SAM" id="MobiDB-lite"/>
    </source>
</evidence>
<dbReference type="AlphaFoldDB" id="A0ABD3HHZ2"/>
<sequence>MSARDEDGNEAISTEEQEDARPEREEEVHDEEISFSCDQTADGTDEELGHHRYRQQPVAVGSQAYSVTGSDCSGGKQRFHDQNISFRNSPKFDQEQDLAAPPSFPTSERSACSGQQQQQPNAPAVGVKSIPDKSVVGGNELEEFLVEERNPLKFVGPEVRRMATEQNLLQPEPFSTAKLMARLKEIEQETFSLEAALRVAKLKGIELDEEDEKDLRKALEEERKLQVKVRKQVDPKWEDMRTKKPALSDLWDLKDRYAQVCSPGLADIDHHAVYRAFDRDEEDGEVHARREVTCRHAWSSQALYDGCLYKPDESDPQIVRRHRHE</sequence>
<dbReference type="Proteomes" id="UP001633002">
    <property type="component" value="Unassembled WGS sequence"/>
</dbReference>
<reference evidence="2 3" key="1">
    <citation type="submission" date="2024-09" db="EMBL/GenBank/DDBJ databases">
        <title>Chromosome-scale assembly of Riccia sorocarpa.</title>
        <authorList>
            <person name="Paukszto L."/>
        </authorList>
    </citation>
    <scope>NUCLEOTIDE SEQUENCE [LARGE SCALE GENOMIC DNA]</scope>
    <source>
        <strain evidence="2">LP-2024</strain>
        <tissue evidence="2">Aerial parts of the thallus</tissue>
    </source>
</reference>
<organism evidence="2 3">
    <name type="scientific">Riccia sorocarpa</name>
    <dbReference type="NCBI Taxonomy" id="122646"/>
    <lineage>
        <taxon>Eukaryota</taxon>
        <taxon>Viridiplantae</taxon>
        <taxon>Streptophyta</taxon>
        <taxon>Embryophyta</taxon>
        <taxon>Marchantiophyta</taxon>
        <taxon>Marchantiopsida</taxon>
        <taxon>Marchantiidae</taxon>
        <taxon>Marchantiales</taxon>
        <taxon>Ricciaceae</taxon>
        <taxon>Riccia</taxon>
    </lineage>
</organism>
<feature type="region of interest" description="Disordered" evidence="1">
    <location>
        <begin position="1"/>
        <end position="131"/>
    </location>
</feature>
<evidence type="ECO:0000313" key="3">
    <source>
        <dbReference type="Proteomes" id="UP001633002"/>
    </source>
</evidence>
<gene>
    <name evidence="2" type="ORF">R1sor_016005</name>
</gene>
<name>A0ABD3HHZ2_9MARC</name>
<protein>
    <submittedName>
        <fullName evidence="2">Uncharacterized protein</fullName>
    </submittedName>
</protein>
<evidence type="ECO:0000313" key="2">
    <source>
        <dbReference type="EMBL" id="KAL3689696.1"/>
    </source>
</evidence>